<dbReference type="Proteomes" id="UP000479335">
    <property type="component" value="Unassembled WGS sequence"/>
</dbReference>
<dbReference type="RefSeq" id="WP_161008809.1">
    <property type="nucleotide sequence ID" value="NZ_WWCN01000015.1"/>
</dbReference>
<gene>
    <name evidence="1" type="ORF">GTP46_22285</name>
</gene>
<protein>
    <submittedName>
        <fullName evidence="1">Uncharacterized protein</fullName>
    </submittedName>
</protein>
<dbReference type="EMBL" id="WWCN01000015">
    <property type="protein sequence ID" value="MYM25361.1"/>
    <property type="molecule type" value="Genomic_DNA"/>
</dbReference>
<reference evidence="1 2" key="1">
    <citation type="submission" date="2019-12" db="EMBL/GenBank/DDBJ databases">
        <title>Novel species isolated from a subtropical stream in China.</title>
        <authorList>
            <person name="Lu H."/>
        </authorList>
    </citation>
    <scope>NUCLEOTIDE SEQUENCE [LARGE SCALE GENOMIC DNA]</scope>
    <source>
        <strain evidence="1 2">FT135W</strain>
    </source>
</reference>
<name>A0A6L8KLB1_9BURK</name>
<sequence>MTTQTSLSHDTCTSDLDNQFRMTHTFHLHLGSSQPAAGQLESTLKESNARIDKWLILRRGGNYEHSITVGGIGEAAARTLRKALSSLNNEIKVHVEHMLHFDSAAASR</sequence>
<evidence type="ECO:0000313" key="1">
    <source>
        <dbReference type="EMBL" id="MYM25361.1"/>
    </source>
</evidence>
<dbReference type="AlphaFoldDB" id="A0A6L8KLB1"/>
<keyword evidence="2" id="KW-1185">Reference proteome</keyword>
<organism evidence="1 2">
    <name type="scientific">Duganella flavida</name>
    <dbReference type="NCBI Taxonomy" id="2692175"/>
    <lineage>
        <taxon>Bacteria</taxon>
        <taxon>Pseudomonadati</taxon>
        <taxon>Pseudomonadota</taxon>
        <taxon>Betaproteobacteria</taxon>
        <taxon>Burkholderiales</taxon>
        <taxon>Oxalobacteraceae</taxon>
        <taxon>Telluria group</taxon>
        <taxon>Duganella</taxon>
    </lineage>
</organism>
<accession>A0A6L8KLB1</accession>
<comment type="caution">
    <text evidence="1">The sequence shown here is derived from an EMBL/GenBank/DDBJ whole genome shotgun (WGS) entry which is preliminary data.</text>
</comment>
<evidence type="ECO:0000313" key="2">
    <source>
        <dbReference type="Proteomes" id="UP000479335"/>
    </source>
</evidence>
<proteinExistence type="predicted"/>